<feature type="domain" description="DinB-like" evidence="1">
    <location>
        <begin position="19"/>
        <end position="155"/>
    </location>
</feature>
<dbReference type="RefSeq" id="WP_341470208.1">
    <property type="nucleotide sequence ID" value="NZ_CP128400.1"/>
</dbReference>
<evidence type="ECO:0000313" key="4">
    <source>
        <dbReference type="Proteomes" id="UP000521676"/>
    </source>
</evidence>
<protein>
    <submittedName>
        <fullName evidence="2">DinB family protein</fullName>
    </submittedName>
</protein>
<dbReference type="InterPro" id="IPR034660">
    <property type="entry name" value="DinB/YfiT-like"/>
</dbReference>
<dbReference type="SUPFAM" id="SSF109854">
    <property type="entry name" value="DinB/YfiT-like putative metalloenzymes"/>
    <property type="match status" value="1"/>
</dbReference>
<gene>
    <name evidence="2" type="ORF">HXX08_21140</name>
    <name evidence="3" type="ORF">OZ401_003912</name>
</gene>
<keyword evidence="5" id="KW-1185">Reference proteome</keyword>
<dbReference type="Proteomes" id="UP000521676">
    <property type="component" value="Unassembled WGS sequence"/>
</dbReference>
<name>A0A8T7M8A5_9CHLR</name>
<sequence>MTTTQPDLSDRKTRLKYKMEEARRDLVDTIKNLTDEQLKLPTANPGWTIYDMLCHITGAEGGMEIIAQRILSGEQTMVEGFDINRFNAGQVKKRQGKLVADMIEELNQSRARMMAVLDSATDEQLSLRGQHPAAGEIDLYGLYVVIYRHERDHTENIKEALAAAGK</sequence>
<dbReference type="EMBL" id="CP128400">
    <property type="protein sequence ID" value="WJW68303.1"/>
    <property type="molecule type" value="Genomic_DNA"/>
</dbReference>
<evidence type="ECO:0000313" key="3">
    <source>
        <dbReference type="EMBL" id="WJW68303.1"/>
    </source>
</evidence>
<dbReference type="AlphaFoldDB" id="A0A8T7M8A5"/>
<dbReference type="Proteomes" id="UP001431572">
    <property type="component" value="Chromosome 2"/>
</dbReference>
<evidence type="ECO:0000313" key="5">
    <source>
        <dbReference type="Proteomes" id="UP001431572"/>
    </source>
</evidence>
<reference evidence="3" key="2">
    <citation type="journal article" date="2024" name="Nature">
        <title>Anoxygenic phototroph of the Chloroflexota uses a type I reaction centre.</title>
        <authorList>
            <person name="Tsuji J.M."/>
            <person name="Shaw N.A."/>
            <person name="Nagashima S."/>
            <person name="Venkiteswaran J.J."/>
            <person name="Schiff S.L."/>
            <person name="Watanabe T."/>
            <person name="Fukui M."/>
            <person name="Hanada S."/>
            <person name="Tank M."/>
            <person name="Neufeld J.D."/>
        </authorList>
    </citation>
    <scope>NUCLEOTIDE SEQUENCE</scope>
    <source>
        <strain evidence="3">L227-S17</strain>
    </source>
</reference>
<evidence type="ECO:0000259" key="1">
    <source>
        <dbReference type="Pfam" id="PF12867"/>
    </source>
</evidence>
<dbReference type="Gene3D" id="1.20.120.450">
    <property type="entry name" value="dinb family like domain"/>
    <property type="match status" value="1"/>
</dbReference>
<proteinExistence type="predicted"/>
<dbReference type="EMBL" id="JACATZ010000003">
    <property type="protein sequence ID" value="NWJ48370.1"/>
    <property type="molecule type" value="Genomic_DNA"/>
</dbReference>
<dbReference type="Pfam" id="PF12867">
    <property type="entry name" value="DinB_2"/>
    <property type="match status" value="1"/>
</dbReference>
<reference evidence="2 4" key="1">
    <citation type="submission" date="2020-06" db="EMBL/GenBank/DDBJ databases">
        <title>Anoxygenic phototrophic Chloroflexota member uses a Type I reaction center.</title>
        <authorList>
            <person name="Tsuji J.M."/>
            <person name="Shaw N.A."/>
            <person name="Nagashima S."/>
            <person name="Venkiteswaran J."/>
            <person name="Schiff S.L."/>
            <person name="Hanada S."/>
            <person name="Tank M."/>
            <person name="Neufeld J.D."/>
        </authorList>
    </citation>
    <scope>NUCLEOTIDE SEQUENCE [LARGE SCALE GENOMIC DNA]</scope>
    <source>
        <strain evidence="2">L227-S17</strain>
    </source>
</reference>
<accession>A0A8T7M8A5</accession>
<organism evidence="2 4">
    <name type="scientific">Candidatus Chlorohelix allophototropha</name>
    <dbReference type="NCBI Taxonomy" id="3003348"/>
    <lineage>
        <taxon>Bacteria</taxon>
        <taxon>Bacillati</taxon>
        <taxon>Chloroflexota</taxon>
        <taxon>Chloroflexia</taxon>
        <taxon>Candidatus Chloroheliales</taxon>
        <taxon>Candidatus Chloroheliaceae</taxon>
        <taxon>Candidatus Chlorohelix</taxon>
    </lineage>
</organism>
<evidence type="ECO:0000313" key="2">
    <source>
        <dbReference type="EMBL" id="NWJ48370.1"/>
    </source>
</evidence>
<dbReference type="InterPro" id="IPR024775">
    <property type="entry name" value="DinB-like"/>
</dbReference>